<evidence type="ECO:0000313" key="2">
    <source>
        <dbReference type="EMBL" id="TQL62602.1"/>
    </source>
</evidence>
<evidence type="ECO:0000313" key="3">
    <source>
        <dbReference type="Proteomes" id="UP000316196"/>
    </source>
</evidence>
<reference evidence="2 3" key="1">
    <citation type="submission" date="2019-06" db="EMBL/GenBank/DDBJ databases">
        <title>Sequencing the genomes of 1000 actinobacteria strains.</title>
        <authorList>
            <person name="Klenk H.-P."/>
        </authorList>
    </citation>
    <scope>NUCLEOTIDE SEQUENCE [LARGE SCALE GENOMIC DNA]</scope>
    <source>
        <strain evidence="2 3">DSM 8251</strain>
    </source>
</reference>
<dbReference type="GO" id="GO:0016020">
    <property type="term" value="C:membrane"/>
    <property type="evidence" value="ECO:0007669"/>
    <property type="project" value="TreeGrafter"/>
</dbReference>
<dbReference type="SUPFAM" id="SSF53474">
    <property type="entry name" value="alpha/beta-Hydrolases"/>
    <property type="match status" value="1"/>
</dbReference>
<feature type="domain" description="Serine aminopeptidase S33" evidence="1">
    <location>
        <begin position="28"/>
        <end position="255"/>
    </location>
</feature>
<dbReference type="OrthoDB" id="9785847at2"/>
<accession>A0A542ZQG8</accession>
<protein>
    <submittedName>
        <fullName evidence="2">Pimeloyl-ACP methyl ester carboxylesterase</fullName>
    </submittedName>
</protein>
<dbReference type="PANTHER" id="PTHR43798:SF33">
    <property type="entry name" value="HYDROLASE, PUTATIVE (AFU_ORTHOLOGUE AFUA_2G14860)-RELATED"/>
    <property type="match status" value="1"/>
</dbReference>
<dbReference type="InterPro" id="IPR000073">
    <property type="entry name" value="AB_hydrolase_1"/>
</dbReference>
<dbReference type="Pfam" id="PF12146">
    <property type="entry name" value="Hydrolase_4"/>
    <property type="match status" value="1"/>
</dbReference>
<dbReference type="GO" id="GO:0047372">
    <property type="term" value="F:monoacylglycerol lipase activity"/>
    <property type="evidence" value="ECO:0007669"/>
    <property type="project" value="TreeGrafter"/>
</dbReference>
<dbReference type="GO" id="GO:0046464">
    <property type="term" value="P:acylglycerol catabolic process"/>
    <property type="evidence" value="ECO:0007669"/>
    <property type="project" value="TreeGrafter"/>
</dbReference>
<organism evidence="2 3">
    <name type="scientific">Propioniferax innocua</name>
    <dbReference type="NCBI Taxonomy" id="1753"/>
    <lineage>
        <taxon>Bacteria</taxon>
        <taxon>Bacillati</taxon>
        <taxon>Actinomycetota</taxon>
        <taxon>Actinomycetes</taxon>
        <taxon>Propionibacteriales</taxon>
        <taxon>Propionibacteriaceae</taxon>
        <taxon>Propioniferax</taxon>
    </lineage>
</organism>
<dbReference type="RefSeq" id="WP_142092421.1">
    <property type="nucleotide sequence ID" value="NZ_BAAAMD010000001.1"/>
</dbReference>
<dbReference type="EMBL" id="VFOR01000001">
    <property type="protein sequence ID" value="TQL62602.1"/>
    <property type="molecule type" value="Genomic_DNA"/>
</dbReference>
<dbReference type="PANTHER" id="PTHR43798">
    <property type="entry name" value="MONOACYLGLYCEROL LIPASE"/>
    <property type="match status" value="1"/>
</dbReference>
<dbReference type="InterPro" id="IPR022742">
    <property type="entry name" value="Hydrolase_4"/>
</dbReference>
<evidence type="ECO:0000259" key="1">
    <source>
        <dbReference type="Pfam" id="PF12146"/>
    </source>
</evidence>
<dbReference type="PRINTS" id="PR00111">
    <property type="entry name" value="ABHYDROLASE"/>
</dbReference>
<proteinExistence type="predicted"/>
<dbReference type="Gene3D" id="3.40.50.1820">
    <property type="entry name" value="alpha/beta hydrolase"/>
    <property type="match status" value="1"/>
</dbReference>
<dbReference type="InterPro" id="IPR050266">
    <property type="entry name" value="AB_hydrolase_sf"/>
</dbReference>
<comment type="caution">
    <text evidence="2">The sequence shown here is derived from an EMBL/GenBank/DDBJ whole genome shotgun (WGS) entry which is preliminary data.</text>
</comment>
<sequence length="277" mass="30650">MVTDDQQLITLARVGSLLHAWSAGDPNHPAVVLSHGAAMDHRTFDPNLHALLEAGYRVLTWDIRGHGRSKPLGKTPISVEDMVDDLIAVLDHFDVNAPACIGGHSLGGYIAQKLVKRAPERVAALVIIGSTCTTMPITRMEKWALQSSPQWFRPWPWGHLKRTIAQSTARHQHVRDYAAEAAAALTKDEFLAIWHAVSHCIHPEPDYRIEVPLLLTHGAQDRTGNVARSAPKWAARDPHCTYSVIPDASHNAHQDNPEFFNQVLLDFLIKHFPGAAT</sequence>
<keyword evidence="3" id="KW-1185">Reference proteome</keyword>
<gene>
    <name evidence="2" type="ORF">FB460_0386</name>
</gene>
<dbReference type="AlphaFoldDB" id="A0A542ZQG8"/>
<dbReference type="InterPro" id="IPR029058">
    <property type="entry name" value="AB_hydrolase_fold"/>
</dbReference>
<dbReference type="Proteomes" id="UP000316196">
    <property type="component" value="Unassembled WGS sequence"/>
</dbReference>
<name>A0A542ZQG8_9ACTN</name>